<reference evidence="1" key="1">
    <citation type="submission" date="2020-04" db="EMBL/GenBank/DDBJ databases">
        <authorList>
            <person name="Alioto T."/>
            <person name="Alioto T."/>
            <person name="Gomez Garrido J."/>
        </authorList>
    </citation>
    <scope>NUCLEOTIDE SEQUENCE</scope>
    <source>
        <strain evidence="1">A484AB</strain>
    </source>
</reference>
<dbReference type="InterPro" id="IPR039261">
    <property type="entry name" value="FNR_nucleotide-bd"/>
</dbReference>
<dbReference type="OrthoDB" id="436496at2759"/>
<dbReference type="Proteomes" id="UP001152795">
    <property type="component" value="Unassembled WGS sequence"/>
</dbReference>
<keyword evidence="2" id="KW-1185">Reference proteome</keyword>
<sequence>INGSLKDGQLNKDVKVELLYSASSLDELIFKDELEAMTKTTENIKCQMFVTQENSAVVNNGHSKGWDRHNTHERNQYTATLNIESWKALSVAPEG</sequence>
<evidence type="ECO:0000313" key="1">
    <source>
        <dbReference type="EMBL" id="CAB3999830.1"/>
    </source>
</evidence>
<dbReference type="SUPFAM" id="SSF52343">
    <property type="entry name" value="Ferredoxin reductase-like, C-terminal NADP-linked domain"/>
    <property type="match status" value="1"/>
</dbReference>
<feature type="non-terminal residue" evidence="1">
    <location>
        <position position="95"/>
    </location>
</feature>
<comment type="caution">
    <text evidence="1">The sequence shown here is derived from an EMBL/GenBank/DDBJ whole genome shotgun (WGS) entry which is preliminary data.</text>
</comment>
<protein>
    <submittedName>
        <fullName evidence="1">Uncharacterized protein</fullName>
    </submittedName>
</protein>
<proteinExistence type="predicted"/>
<accession>A0A7D9E252</accession>
<gene>
    <name evidence="1" type="ORF">PACLA_8A007742</name>
</gene>
<dbReference type="EMBL" id="CACRXK020003680">
    <property type="protein sequence ID" value="CAB3999830.1"/>
    <property type="molecule type" value="Genomic_DNA"/>
</dbReference>
<organism evidence="1 2">
    <name type="scientific">Paramuricea clavata</name>
    <name type="common">Red gorgonian</name>
    <name type="synonym">Violescent sea-whip</name>
    <dbReference type="NCBI Taxonomy" id="317549"/>
    <lineage>
        <taxon>Eukaryota</taxon>
        <taxon>Metazoa</taxon>
        <taxon>Cnidaria</taxon>
        <taxon>Anthozoa</taxon>
        <taxon>Octocorallia</taxon>
        <taxon>Malacalcyonacea</taxon>
        <taxon>Plexauridae</taxon>
        <taxon>Paramuricea</taxon>
    </lineage>
</organism>
<evidence type="ECO:0000313" key="2">
    <source>
        <dbReference type="Proteomes" id="UP001152795"/>
    </source>
</evidence>
<dbReference type="AlphaFoldDB" id="A0A7D9E252"/>
<name>A0A7D9E252_PARCT</name>
<dbReference type="Gene3D" id="3.40.50.80">
    <property type="entry name" value="Nucleotide-binding domain of ferredoxin-NADP reductase (FNR) module"/>
    <property type="match status" value="1"/>
</dbReference>